<keyword evidence="6 8" id="KW-1133">Transmembrane helix</keyword>
<feature type="transmembrane region" description="Helical" evidence="8">
    <location>
        <begin position="447"/>
        <end position="468"/>
    </location>
</feature>
<organism evidence="10 11">
    <name type="scientific">Clostridium frigoris</name>
    <dbReference type="NCBI Taxonomy" id="205327"/>
    <lineage>
        <taxon>Bacteria</taxon>
        <taxon>Bacillati</taxon>
        <taxon>Bacillota</taxon>
        <taxon>Clostridia</taxon>
        <taxon>Eubacteriales</taxon>
        <taxon>Clostridiaceae</taxon>
        <taxon>Clostridium</taxon>
    </lineage>
</organism>
<dbReference type="PANTHER" id="PTHR42718">
    <property type="entry name" value="MAJOR FACILITATOR SUPERFAMILY MULTIDRUG TRANSPORTER MFSC"/>
    <property type="match status" value="1"/>
</dbReference>
<dbReference type="RefSeq" id="WP_216151048.1">
    <property type="nucleotide sequence ID" value="NZ_JAHLDV010000054.1"/>
</dbReference>
<name>A0ABS6BXC8_9CLOT</name>
<keyword evidence="3" id="KW-0813">Transport</keyword>
<evidence type="ECO:0000256" key="5">
    <source>
        <dbReference type="ARBA" id="ARBA00022692"/>
    </source>
</evidence>
<evidence type="ECO:0000256" key="6">
    <source>
        <dbReference type="ARBA" id="ARBA00022989"/>
    </source>
</evidence>
<feature type="transmembrane region" description="Helical" evidence="8">
    <location>
        <begin position="169"/>
        <end position="190"/>
    </location>
</feature>
<feature type="transmembrane region" description="Helical" evidence="8">
    <location>
        <begin position="12"/>
        <end position="33"/>
    </location>
</feature>
<keyword evidence="11" id="KW-1185">Reference proteome</keyword>
<feature type="transmembrane region" description="Helical" evidence="8">
    <location>
        <begin position="305"/>
        <end position="325"/>
    </location>
</feature>
<sequence length="487" mass="52866">MSETESRVLKNRWLILINVVLAVFMSTLDGSIVNVALPVMSQKMNVSMGEIEWVVTSFLITIVATILIFGRLGDIIGKTKVFKYGLLLFTVGSLLCGFTDSLTILVIARVIQGIGASATMATSQGIITHVFPPNERGRALGVIGTFVALGAMIGPPLGGIIVSAVSFKYIFLINVPIGIIVFIMTIKIFPKSGEAKNEKMDGKGAILFAISMIALFAAIGQGQITGYNNPIIIEAFIVSIITFILFIFVEKKLKLPLLDLNIFKNSLFSISIICAFIAFVAISASNIILPFYFQYAKNLSPAVTGLLMMVSPIVLAVVAPFSGYLSDKIGSLILTLYGLIFTSLGFLLIATLNIKSSLVFLMFFIVIMTIGNGMFQSPNTSLIMSTVSKDKLGIAGSINALVRNVGLVSGTTLSTLLLYNRMSHKIGYRVIDYVNGRADVFMYGMRYVYLFAGILSAIGAVITGIRYYNSRKNKTNLGDFIRKDLRS</sequence>
<dbReference type="InterPro" id="IPR020846">
    <property type="entry name" value="MFS_dom"/>
</dbReference>
<evidence type="ECO:0000256" key="4">
    <source>
        <dbReference type="ARBA" id="ARBA00022475"/>
    </source>
</evidence>
<gene>
    <name evidence="10" type="ORF">KPL37_16210</name>
</gene>
<feature type="transmembrane region" description="Helical" evidence="8">
    <location>
        <begin position="396"/>
        <end position="419"/>
    </location>
</feature>
<dbReference type="InterPro" id="IPR004638">
    <property type="entry name" value="EmrB-like"/>
</dbReference>
<proteinExistence type="inferred from homology"/>
<evidence type="ECO:0000256" key="7">
    <source>
        <dbReference type="ARBA" id="ARBA00023136"/>
    </source>
</evidence>
<evidence type="ECO:0000313" key="10">
    <source>
        <dbReference type="EMBL" id="MBU3161262.1"/>
    </source>
</evidence>
<keyword evidence="5 8" id="KW-0812">Transmembrane</keyword>
<evidence type="ECO:0000256" key="2">
    <source>
        <dbReference type="ARBA" id="ARBA00008537"/>
    </source>
</evidence>
<dbReference type="EMBL" id="JAHLDV010000054">
    <property type="protein sequence ID" value="MBU3161262.1"/>
    <property type="molecule type" value="Genomic_DNA"/>
</dbReference>
<accession>A0ABS6BXC8</accession>
<evidence type="ECO:0000256" key="1">
    <source>
        <dbReference type="ARBA" id="ARBA00004651"/>
    </source>
</evidence>
<feature type="transmembrane region" description="Helical" evidence="8">
    <location>
        <begin position="139"/>
        <end position="163"/>
    </location>
</feature>
<evidence type="ECO:0000256" key="3">
    <source>
        <dbReference type="ARBA" id="ARBA00022448"/>
    </source>
</evidence>
<dbReference type="InterPro" id="IPR011701">
    <property type="entry name" value="MFS"/>
</dbReference>
<reference evidence="10 11" key="1">
    <citation type="submission" date="2021-06" db="EMBL/GenBank/DDBJ databases">
        <title>Clostridia strains as spoilage organisms.</title>
        <authorList>
            <person name="Wambui J."/>
            <person name="Stephan R."/>
            <person name="Stevens M.J.A."/>
        </authorList>
    </citation>
    <scope>NUCLEOTIDE SEQUENCE [LARGE SCALE GENOMIC DNA]</scope>
    <source>
        <strain evidence="10 11">DSM 14204</strain>
    </source>
</reference>
<comment type="subcellular location">
    <subcellularLocation>
        <location evidence="1">Cell membrane</location>
        <topology evidence="1">Multi-pass membrane protein</topology>
    </subcellularLocation>
</comment>
<dbReference type="Pfam" id="PF07690">
    <property type="entry name" value="MFS_1"/>
    <property type="match status" value="1"/>
</dbReference>
<keyword evidence="7 8" id="KW-0472">Membrane</keyword>
<feature type="transmembrane region" description="Helical" evidence="8">
    <location>
        <begin position="332"/>
        <end position="352"/>
    </location>
</feature>
<protein>
    <submittedName>
        <fullName evidence="10">MFS transporter</fullName>
    </submittedName>
</protein>
<comment type="similarity">
    <text evidence="2">Belongs to the major facilitator superfamily. EmrB family.</text>
</comment>
<dbReference type="Proteomes" id="UP000776252">
    <property type="component" value="Unassembled WGS sequence"/>
</dbReference>
<feature type="transmembrane region" description="Helical" evidence="8">
    <location>
        <begin position="270"/>
        <end position="293"/>
    </location>
</feature>
<dbReference type="PANTHER" id="PTHR42718:SF9">
    <property type="entry name" value="MAJOR FACILITATOR SUPERFAMILY MULTIDRUG TRANSPORTER MFSC"/>
    <property type="match status" value="1"/>
</dbReference>
<feature type="transmembrane region" description="Helical" evidence="8">
    <location>
        <begin position="114"/>
        <end position="132"/>
    </location>
</feature>
<evidence type="ECO:0000256" key="8">
    <source>
        <dbReference type="SAM" id="Phobius"/>
    </source>
</evidence>
<dbReference type="NCBIfam" id="TIGR00711">
    <property type="entry name" value="efflux_EmrB"/>
    <property type="match status" value="1"/>
</dbReference>
<feature type="transmembrane region" description="Helical" evidence="8">
    <location>
        <begin position="231"/>
        <end position="249"/>
    </location>
</feature>
<keyword evidence="4" id="KW-1003">Cell membrane</keyword>
<evidence type="ECO:0000313" key="11">
    <source>
        <dbReference type="Proteomes" id="UP000776252"/>
    </source>
</evidence>
<evidence type="ECO:0000259" key="9">
    <source>
        <dbReference type="PROSITE" id="PS50850"/>
    </source>
</evidence>
<feature type="transmembrane region" description="Helical" evidence="8">
    <location>
        <begin position="84"/>
        <end position="108"/>
    </location>
</feature>
<comment type="caution">
    <text evidence="10">The sequence shown here is derived from an EMBL/GenBank/DDBJ whole genome shotgun (WGS) entry which is preliminary data.</text>
</comment>
<feature type="transmembrane region" description="Helical" evidence="8">
    <location>
        <begin position="202"/>
        <end position="219"/>
    </location>
</feature>
<feature type="transmembrane region" description="Helical" evidence="8">
    <location>
        <begin position="53"/>
        <end position="72"/>
    </location>
</feature>
<dbReference type="CDD" id="cd17321">
    <property type="entry name" value="MFS_MMR_MDR_like"/>
    <property type="match status" value="1"/>
</dbReference>
<feature type="transmembrane region" description="Helical" evidence="8">
    <location>
        <begin position="358"/>
        <end position="375"/>
    </location>
</feature>
<feature type="domain" description="Major facilitator superfamily (MFS) profile" evidence="9">
    <location>
        <begin position="15"/>
        <end position="471"/>
    </location>
</feature>
<dbReference type="PROSITE" id="PS50850">
    <property type="entry name" value="MFS"/>
    <property type="match status" value="1"/>
</dbReference>